<comment type="caution">
    <text evidence="2">The sequence shown here is derived from an EMBL/GenBank/DDBJ whole genome shotgun (WGS) entry which is preliminary data.</text>
</comment>
<evidence type="ECO:0000313" key="2">
    <source>
        <dbReference type="EMBL" id="MBB6455562.1"/>
    </source>
</evidence>
<organism evidence="2 3">
    <name type="scientific">Acetobacter lovaniensis</name>
    <dbReference type="NCBI Taxonomy" id="104100"/>
    <lineage>
        <taxon>Bacteria</taxon>
        <taxon>Pseudomonadati</taxon>
        <taxon>Pseudomonadota</taxon>
        <taxon>Alphaproteobacteria</taxon>
        <taxon>Acetobacterales</taxon>
        <taxon>Acetobacteraceae</taxon>
        <taxon>Acetobacter</taxon>
    </lineage>
</organism>
<proteinExistence type="predicted"/>
<dbReference type="Proteomes" id="UP000578000">
    <property type="component" value="Unassembled WGS sequence"/>
</dbReference>
<gene>
    <name evidence="2" type="ORF">HNR55_000123</name>
</gene>
<protein>
    <recommendedName>
        <fullName evidence="4">DUF2849 domain-containing protein</fullName>
    </recommendedName>
</protein>
<feature type="region of interest" description="Disordered" evidence="1">
    <location>
        <begin position="78"/>
        <end position="99"/>
    </location>
</feature>
<evidence type="ECO:0000256" key="1">
    <source>
        <dbReference type="SAM" id="MobiDB-lite"/>
    </source>
</evidence>
<evidence type="ECO:0000313" key="3">
    <source>
        <dbReference type="Proteomes" id="UP000578000"/>
    </source>
</evidence>
<dbReference type="InterPro" id="IPR021270">
    <property type="entry name" value="DUF2849"/>
</dbReference>
<name>A0A841QBJ0_9PROT</name>
<sequence length="117" mass="12901">MSVDRRNNRRDTEGCSVVTANRLLDGRIVWLDAQGKWQLTIGQAYLFPNDGMEDLLRSQNTRAGADNVVGVYGVQVEQTAHGPRPRTTRERIRAEGPSVHAEFTPLWQLAPAAASGS</sequence>
<dbReference type="AlphaFoldDB" id="A0A841QBJ0"/>
<evidence type="ECO:0008006" key="4">
    <source>
        <dbReference type="Google" id="ProtNLM"/>
    </source>
</evidence>
<accession>A0A841QBJ0</accession>
<dbReference type="Pfam" id="PF11011">
    <property type="entry name" value="DUF2849"/>
    <property type="match status" value="1"/>
</dbReference>
<dbReference type="EMBL" id="JACHIE010000001">
    <property type="protein sequence ID" value="MBB6455562.1"/>
    <property type="molecule type" value="Genomic_DNA"/>
</dbReference>
<reference evidence="2 3" key="1">
    <citation type="submission" date="2020-08" db="EMBL/GenBank/DDBJ databases">
        <title>Genomic Encyclopedia of Type Strains, Phase IV (KMG-IV): sequencing the most valuable type-strain genomes for metagenomic binning, comparative biology and taxonomic classification.</title>
        <authorList>
            <person name="Goeker M."/>
        </authorList>
    </citation>
    <scope>NUCLEOTIDE SEQUENCE [LARGE SCALE GENOMIC DNA]</scope>
    <source>
        <strain evidence="2 3">DSM 4491</strain>
    </source>
</reference>
<keyword evidence="3" id="KW-1185">Reference proteome</keyword>